<dbReference type="EC" id="3.2.2.15" evidence="2"/>
<dbReference type="RefSeq" id="WP_237056054.1">
    <property type="nucleotide sequence ID" value="NZ_JAKJPO010000012.1"/>
</dbReference>
<dbReference type="Proteomes" id="UP001430796">
    <property type="component" value="Unassembled WGS sequence"/>
</dbReference>
<dbReference type="Pfam" id="PF03167">
    <property type="entry name" value="UDG"/>
    <property type="match status" value="1"/>
</dbReference>
<gene>
    <name evidence="2" type="ORF">L3V18_15435</name>
</gene>
<dbReference type="SUPFAM" id="SSF52141">
    <property type="entry name" value="Uracil-DNA glycosylase-like"/>
    <property type="match status" value="1"/>
</dbReference>
<proteinExistence type="predicted"/>
<dbReference type="SMART" id="SM00987">
    <property type="entry name" value="UreE_C"/>
    <property type="match status" value="1"/>
</dbReference>
<keyword evidence="2" id="KW-0378">Hydrolase</keyword>
<reference evidence="2 3" key="2">
    <citation type="submission" date="2022-01" db="EMBL/GenBank/DDBJ databases">
        <title>Lysobacter chinensis sp. nov., a bacterium isolated from cow dung compost.</title>
        <authorList>
            <person name="Liu Y."/>
        </authorList>
    </citation>
    <scope>NUCLEOTIDE SEQUENCE [LARGE SCALE GENOMIC DNA]</scope>
    <source>
        <strain evidence="2 3">TLK-CK17</strain>
    </source>
</reference>
<protein>
    <submittedName>
        <fullName evidence="2">DNA-deoxyinosine glycosylase</fullName>
        <ecNumber evidence="2">3.2.2.15</ecNumber>
    </submittedName>
</protein>
<dbReference type="InterPro" id="IPR036895">
    <property type="entry name" value="Uracil-DNA_glycosylase-like_sf"/>
</dbReference>
<dbReference type="NCBIfam" id="TIGR04274">
    <property type="entry name" value="hypoxanDNAglyco"/>
    <property type="match status" value="1"/>
</dbReference>
<evidence type="ECO:0000259" key="1">
    <source>
        <dbReference type="SMART" id="SM00986"/>
    </source>
</evidence>
<dbReference type="SMART" id="SM00986">
    <property type="entry name" value="UDG"/>
    <property type="match status" value="1"/>
</dbReference>
<sequence>MNASARPSPVASPRLAGLAPVVGDAPRALVLGSMPGAASLDAGQYYAHPRNSFWPFMGTLVGASPGLTYPERTARLAAAGIAVWDVIASCRRRGSLDSAIRDIQPNDFPAFLAEHATIGSVLFNGAMAEATFMRLVEPALSEHGLSDRLRYRRLPSTSPANAAQPRTVKLEAWRAALAESGVACVG</sequence>
<accession>A0ABS9HWL9</accession>
<organism evidence="2 3">
    <name type="scientific">Marilutibacter chinensis</name>
    <dbReference type="NCBI Taxonomy" id="2912247"/>
    <lineage>
        <taxon>Bacteria</taxon>
        <taxon>Pseudomonadati</taxon>
        <taxon>Pseudomonadota</taxon>
        <taxon>Gammaproteobacteria</taxon>
        <taxon>Lysobacterales</taxon>
        <taxon>Lysobacteraceae</taxon>
        <taxon>Marilutibacter</taxon>
    </lineage>
</organism>
<reference evidence="2 3" key="3">
    <citation type="submission" date="2022-01" db="EMBL/GenBank/DDBJ databases">
        <authorList>
            <person name="Zhou L.Y."/>
        </authorList>
    </citation>
    <scope>NUCLEOTIDE SEQUENCE [LARGE SCALE GENOMIC DNA]</scope>
    <source>
        <strain evidence="2 3">TLK-CK17</strain>
    </source>
</reference>
<dbReference type="Gene3D" id="3.40.470.10">
    <property type="entry name" value="Uracil-DNA glycosylase-like domain"/>
    <property type="match status" value="1"/>
</dbReference>
<name>A0ABS9HWL9_9GAMM</name>
<evidence type="ECO:0000313" key="2">
    <source>
        <dbReference type="EMBL" id="MCF7223168.1"/>
    </source>
</evidence>
<dbReference type="InterPro" id="IPR026353">
    <property type="entry name" value="Hypoxan-DNA_Glyclase"/>
</dbReference>
<dbReference type="EMBL" id="JAKJPO010000012">
    <property type="protein sequence ID" value="MCF7223168.1"/>
    <property type="molecule type" value="Genomic_DNA"/>
</dbReference>
<comment type="caution">
    <text evidence="2">The sequence shown here is derived from an EMBL/GenBank/DDBJ whole genome shotgun (WGS) entry which is preliminary data.</text>
</comment>
<reference evidence="3" key="1">
    <citation type="submission" date="2022-01" db="EMBL/GenBank/DDBJ databases">
        <title>Lysobacter chinensis sp. nov., a bacterium isolated from cow dung compost.</title>
        <authorList>
            <person name="Zhou L.Y."/>
        </authorList>
    </citation>
    <scope>NUCLEOTIDE SEQUENCE [LARGE SCALE GENOMIC DNA]</scope>
    <source>
        <strain evidence="3">TLK-CK17</strain>
    </source>
</reference>
<feature type="domain" description="Uracil-DNA glycosylase-like" evidence="1">
    <location>
        <begin position="19"/>
        <end position="177"/>
    </location>
</feature>
<keyword evidence="2" id="KW-0326">Glycosidase</keyword>
<keyword evidence="3" id="KW-1185">Reference proteome</keyword>
<dbReference type="CDD" id="cd10032">
    <property type="entry name" value="UDG-F6_HDG"/>
    <property type="match status" value="1"/>
</dbReference>
<dbReference type="GO" id="GO:0033958">
    <property type="term" value="F:DNA-deoxyinosine glycosylase activity"/>
    <property type="evidence" value="ECO:0007669"/>
    <property type="project" value="UniProtKB-EC"/>
</dbReference>
<evidence type="ECO:0000313" key="3">
    <source>
        <dbReference type="Proteomes" id="UP001430796"/>
    </source>
</evidence>
<dbReference type="InterPro" id="IPR005122">
    <property type="entry name" value="Uracil-DNA_glycosylase-like"/>
</dbReference>